<proteinExistence type="predicted"/>
<reference evidence="3" key="1">
    <citation type="journal article" date="2019" name="Int. J. Syst. Evol. Microbiol.">
        <title>The Global Catalogue of Microorganisms (GCM) 10K type strain sequencing project: providing services to taxonomists for standard genome sequencing and annotation.</title>
        <authorList>
            <consortium name="The Broad Institute Genomics Platform"/>
            <consortium name="The Broad Institute Genome Sequencing Center for Infectious Disease"/>
            <person name="Wu L."/>
            <person name="Ma J."/>
        </authorList>
    </citation>
    <scope>NUCLEOTIDE SEQUENCE [LARGE SCALE GENOMIC DNA]</scope>
    <source>
        <strain evidence="3">JCM 16578</strain>
    </source>
</reference>
<name>A0ABP7K5F0_9ACTN</name>
<feature type="transmembrane region" description="Helical" evidence="1">
    <location>
        <begin position="72"/>
        <end position="90"/>
    </location>
</feature>
<dbReference type="EMBL" id="BAAAZA010000008">
    <property type="protein sequence ID" value="GAA3865664.1"/>
    <property type="molecule type" value="Genomic_DNA"/>
</dbReference>
<keyword evidence="1" id="KW-0472">Membrane</keyword>
<keyword evidence="3" id="KW-1185">Reference proteome</keyword>
<evidence type="ECO:0000256" key="1">
    <source>
        <dbReference type="SAM" id="Phobius"/>
    </source>
</evidence>
<evidence type="ECO:0000313" key="2">
    <source>
        <dbReference type="EMBL" id="GAA3865664.1"/>
    </source>
</evidence>
<comment type="caution">
    <text evidence="2">The sequence shown here is derived from an EMBL/GenBank/DDBJ whole genome shotgun (WGS) entry which is preliminary data.</text>
</comment>
<protein>
    <recommendedName>
        <fullName evidence="4">Integral membrane protein</fullName>
    </recommendedName>
</protein>
<dbReference type="Proteomes" id="UP001501563">
    <property type="component" value="Unassembled WGS sequence"/>
</dbReference>
<feature type="transmembrane region" description="Helical" evidence="1">
    <location>
        <begin position="42"/>
        <end position="60"/>
    </location>
</feature>
<gene>
    <name evidence="2" type="ORF">GCM10022207_32610</name>
</gene>
<keyword evidence="1" id="KW-1133">Transmembrane helix</keyword>
<sequence>MELYFSVFYGLVTLLVAASGVAALTRGWVFSLTRPRVRRVRLYGWGQLVLALGLCWQVVFRLVISDPGTRQWVILSGGVLLLAGVIVMGVSQHTGGDRQSDGTP</sequence>
<accession>A0ABP7K5F0</accession>
<organism evidence="2 3">
    <name type="scientific">Streptomyces lannensis</name>
    <dbReference type="NCBI Taxonomy" id="766498"/>
    <lineage>
        <taxon>Bacteria</taxon>
        <taxon>Bacillati</taxon>
        <taxon>Actinomycetota</taxon>
        <taxon>Actinomycetes</taxon>
        <taxon>Kitasatosporales</taxon>
        <taxon>Streptomycetaceae</taxon>
        <taxon>Streptomyces</taxon>
    </lineage>
</organism>
<feature type="transmembrane region" description="Helical" evidence="1">
    <location>
        <begin position="6"/>
        <end position="30"/>
    </location>
</feature>
<keyword evidence="1" id="KW-0812">Transmembrane</keyword>
<evidence type="ECO:0000313" key="3">
    <source>
        <dbReference type="Proteomes" id="UP001501563"/>
    </source>
</evidence>
<evidence type="ECO:0008006" key="4">
    <source>
        <dbReference type="Google" id="ProtNLM"/>
    </source>
</evidence>
<dbReference type="RefSeq" id="WP_345548928.1">
    <property type="nucleotide sequence ID" value="NZ_BAAAZA010000008.1"/>
</dbReference>